<proteinExistence type="inferred from homology"/>
<reference evidence="2 3" key="1">
    <citation type="submission" date="2024-01" db="EMBL/GenBank/DDBJ databases">
        <title>The genomes of 5 underutilized Papilionoideae crops provide insights into root nodulation and disease resistanc.</title>
        <authorList>
            <person name="Jiang F."/>
        </authorList>
    </citation>
    <scope>NUCLEOTIDE SEQUENCE [LARGE SCALE GENOMIC DNA]</scope>
    <source>
        <strain evidence="2">DUOXIRENSHENG_FW03</strain>
        <tissue evidence="2">Leaves</tissue>
    </source>
</reference>
<gene>
    <name evidence="2" type="ORF">VNO78_05736</name>
</gene>
<dbReference type="AlphaFoldDB" id="A0AAN9T0F2"/>
<dbReference type="Pfam" id="PF02519">
    <property type="entry name" value="Auxin_inducible"/>
    <property type="match status" value="1"/>
</dbReference>
<evidence type="ECO:0000313" key="2">
    <source>
        <dbReference type="EMBL" id="KAK7404778.1"/>
    </source>
</evidence>
<dbReference type="Proteomes" id="UP001386955">
    <property type="component" value="Unassembled WGS sequence"/>
</dbReference>
<name>A0AAN9T0F2_PSOTE</name>
<keyword evidence="3" id="KW-1185">Reference proteome</keyword>
<dbReference type="PANTHER" id="PTHR31374:SF16">
    <property type="entry name" value="AUXIN-RESPONSIVE FAMILY PROTEIN"/>
    <property type="match status" value="1"/>
</dbReference>
<evidence type="ECO:0000256" key="1">
    <source>
        <dbReference type="ARBA" id="ARBA00006974"/>
    </source>
</evidence>
<comment type="caution">
    <text evidence="2">The sequence shown here is derived from an EMBL/GenBank/DDBJ whole genome shotgun (WGS) entry which is preliminary data.</text>
</comment>
<dbReference type="InterPro" id="IPR003676">
    <property type="entry name" value="SAUR_fam"/>
</dbReference>
<dbReference type="EMBL" id="JAYMYS010000002">
    <property type="protein sequence ID" value="KAK7404778.1"/>
    <property type="molecule type" value="Genomic_DNA"/>
</dbReference>
<evidence type="ECO:0000313" key="3">
    <source>
        <dbReference type="Proteomes" id="UP001386955"/>
    </source>
</evidence>
<protein>
    <submittedName>
        <fullName evidence="2">Uncharacterized protein</fullName>
    </submittedName>
</protein>
<dbReference type="GO" id="GO:0009733">
    <property type="term" value="P:response to auxin"/>
    <property type="evidence" value="ECO:0007669"/>
    <property type="project" value="InterPro"/>
</dbReference>
<sequence>MVMAELKLRSSSSKKRVLSGFFKLKGMLEKLQKSLMLRIHKSSRWSNYDHGDTTCVAEDVKEGHFGVIAKDIVEEPKRFVVPLNCLNDPAFLSLLEKAAQEFGFEQHGALTIPCRPCQLEMILAQQWKQKRRFPNKLLKLLQQHHR</sequence>
<accession>A0AAN9T0F2</accession>
<dbReference type="PANTHER" id="PTHR31374">
    <property type="entry name" value="AUXIN-INDUCED PROTEIN-LIKE-RELATED"/>
    <property type="match status" value="1"/>
</dbReference>
<organism evidence="2 3">
    <name type="scientific">Psophocarpus tetragonolobus</name>
    <name type="common">Winged bean</name>
    <name type="synonym">Dolichos tetragonolobus</name>
    <dbReference type="NCBI Taxonomy" id="3891"/>
    <lineage>
        <taxon>Eukaryota</taxon>
        <taxon>Viridiplantae</taxon>
        <taxon>Streptophyta</taxon>
        <taxon>Embryophyta</taxon>
        <taxon>Tracheophyta</taxon>
        <taxon>Spermatophyta</taxon>
        <taxon>Magnoliopsida</taxon>
        <taxon>eudicotyledons</taxon>
        <taxon>Gunneridae</taxon>
        <taxon>Pentapetalae</taxon>
        <taxon>rosids</taxon>
        <taxon>fabids</taxon>
        <taxon>Fabales</taxon>
        <taxon>Fabaceae</taxon>
        <taxon>Papilionoideae</taxon>
        <taxon>50 kb inversion clade</taxon>
        <taxon>NPAAA clade</taxon>
        <taxon>indigoferoid/millettioid clade</taxon>
        <taxon>Phaseoleae</taxon>
        <taxon>Psophocarpus</taxon>
    </lineage>
</organism>
<comment type="similarity">
    <text evidence="1">Belongs to the ARG7 family.</text>
</comment>